<keyword evidence="5" id="KW-1185">Reference proteome</keyword>
<dbReference type="Pfam" id="PF04336">
    <property type="entry name" value="ACP_PD"/>
    <property type="match status" value="1"/>
</dbReference>
<dbReference type="InterPro" id="IPR007431">
    <property type="entry name" value="ACP_PD"/>
</dbReference>
<evidence type="ECO:0000256" key="1">
    <source>
        <dbReference type="ARBA" id="ARBA00022516"/>
    </source>
</evidence>
<dbReference type="RefSeq" id="WP_119987833.1">
    <property type="nucleotide sequence ID" value="NZ_CP032489.1"/>
</dbReference>
<keyword evidence="3" id="KW-0443">Lipid metabolism</keyword>
<dbReference type="GO" id="GO:0006633">
    <property type="term" value="P:fatty acid biosynthetic process"/>
    <property type="evidence" value="ECO:0007669"/>
    <property type="project" value="InterPro"/>
</dbReference>
<evidence type="ECO:0000256" key="3">
    <source>
        <dbReference type="ARBA" id="ARBA00023098"/>
    </source>
</evidence>
<name>A0A386HRP8_9BACT</name>
<keyword evidence="1" id="KW-0444">Lipid biosynthesis</keyword>
<dbReference type="PANTHER" id="PTHR38764">
    <property type="entry name" value="ACYL CARRIER PROTEIN PHOSPHODIESTERASE"/>
    <property type="match status" value="1"/>
</dbReference>
<dbReference type="OrthoDB" id="8442777at2"/>
<evidence type="ECO:0000256" key="2">
    <source>
        <dbReference type="ARBA" id="ARBA00022801"/>
    </source>
</evidence>
<dbReference type="EMBL" id="CP032489">
    <property type="protein sequence ID" value="AYD47934.1"/>
    <property type="molecule type" value="Genomic_DNA"/>
</dbReference>
<keyword evidence="2" id="KW-0378">Hydrolase</keyword>
<sequence length="195" mass="22897">MNFLAHAYLSFNNDDILVGNMIGDFVKGKQKDNYPEGIKRGIMLHREIDTFTDAHPIVSEAKQVFKPLVGLYSGAFVDVAFDYFLANDIHEHSPGDWQLFSKNTYLSLAQNEQWFPEKFAQLFPYMRQYDWLYNYRFIAQIEKSFMSVLKRAKYLDNTINVAPLFEKNIPFLGKCYRGFFPELKEHVLQKLDALR</sequence>
<reference evidence="4 5" key="1">
    <citation type="submission" date="2018-09" db="EMBL/GenBank/DDBJ databases">
        <title>Arachidicoccus sp. nov., a bacterium isolated from soil.</title>
        <authorList>
            <person name="Weon H.-Y."/>
            <person name="Kwon S.-W."/>
            <person name="Lee S.A."/>
        </authorList>
    </citation>
    <scope>NUCLEOTIDE SEQUENCE [LARGE SCALE GENOMIC DNA]</scope>
    <source>
        <strain evidence="4 5">KIS59-12</strain>
    </source>
</reference>
<dbReference type="GO" id="GO:0008770">
    <property type="term" value="F:[acyl-carrier-protein] phosphodiesterase activity"/>
    <property type="evidence" value="ECO:0007669"/>
    <property type="project" value="InterPro"/>
</dbReference>
<accession>A0A386HRP8</accession>
<evidence type="ECO:0000313" key="5">
    <source>
        <dbReference type="Proteomes" id="UP000266118"/>
    </source>
</evidence>
<dbReference type="AlphaFoldDB" id="A0A386HRP8"/>
<proteinExistence type="predicted"/>
<dbReference type="Proteomes" id="UP000266118">
    <property type="component" value="Chromosome"/>
</dbReference>
<evidence type="ECO:0000313" key="4">
    <source>
        <dbReference type="EMBL" id="AYD47934.1"/>
    </source>
</evidence>
<organism evidence="4 5">
    <name type="scientific">Arachidicoccus soli</name>
    <dbReference type="NCBI Taxonomy" id="2341117"/>
    <lineage>
        <taxon>Bacteria</taxon>
        <taxon>Pseudomonadati</taxon>
        <taxon>Bacteroidota</taxon>
        <taxon>Chitinophagia</taxon>
        <taxon>Chitinophagales</taxon>
        <taxon>Chitinophagaceae</taxon>
        <taxon>Arachidicoccus</taxon>
    </lineage>
</organism>
<dbReference type="PANTHER" id="PTHR38764:SF1">
    <property type="entry name" value="ACYL CARRIER PROTEIN PHOSPHODIESTERASE"/>
    <property type="match status" value="1"/>
</dbReference>
<protein>
    <submittedName>
        <fullName evidence="4">DUF479 domain-containing protein</fullName>
    </submittedName>
</protein>
<dbReference type="KEGG" id="ark:D6B99_10235"/>
<gene>
    <name evidence="4" type="ORF">D6B99_10235</name>
</gene>